<accession>A0ABW4Z8P7</accession>
<protein>
    <submittedName>
        <fullName evidence="1">Uncharacterized protein</fullName>
    </submittedName>
</protein>
<dbReference type="Proteomes" id="UP001597389">
    <property type="component" value="Unassembled WGS sequence"/>
</dbReference>
<reference evidence="2" key="1">
    <citation type="journal article" date="2019" name="Int. J. Syst. Evol. Microbiol.">
        <title>The Global Catalogue of Microorganisms (GCM) 10K type strain sequencing project: providing services to taxonomists for standard genome sequencing and annotation.</title>
        <authorList>
            <consortium name="The Broad Institute Genomics Platform"/>
            <consortium name="The Broad Institute Genome Sequencing Center for Infectious Disease"/>
            <person name="Wu L."/>
            <person name="Ma J."/>
        </authorList>
    </citation>
    <scope>NUCLEOTIDE SEQUENCE [LARGE SCALE GENOMIC DNA]</scope>
    <source>
        <strain evidence="2">CCUG 57942</strain>
    </source>
</reference>
<name>A0ABW4Z8P7_9BACT</name>
<evidence type="ECO:0000313" key="1">
    <source>
        <dbReference type="EMBL" id="MFD2157987.1"/>
    </source>
</evidence>
<comment type="caution">
    <text evidence="1">The sequence shown here is derived from an EMBL/GenBank/DDBJ whole genome shotgun (WGS) entry which is preliminary data.</text>
</comment>
<dbReference type="RefSeq" id="WP_377090219.1">
    <property type="nucleotide sequence ID" value="NZ_JBHSJL010000014.1"/>
</dbReference>
<keyword evidence="2" id="KW-1185">Reference proteome</keyword>
<gene>
    <name evidence="1" type="ORF">ACFSW8_03640</name>
</gene>
<evidence type="ECO:0000313" key="2">
    <source>
        <dbReference type="Proteomes" id="UP001597389"/>
    </source>
</evidence>
<proteinExistence type="predicted"/>
<organism evidence="1 2">
    <name type="scientific">Rubritalea tangerina</name>
    <dbReference type="NCBI Taxonomy" id="430798"/>
    <lineage>
        <taxon>Bacteria</taxon>
        <taxon>Pseudomonadati</taxon>
        <taxon>Verrucomicrobiota</taxon>
        <taxon>Verrucomicrobiia</taxon>
        <taxon>Verrucomicrobiales</taxon>
        <taxon>Rubritaleaceae</taxon>
        <taxon>Rubritalea</taxon>
    </lineage>
</organism>
<sequence length="206" mass="23592">MPPVSEKYFFDYPIVDANALTYSALKLLFHGSTHGAFGAYGSLNARRGPIDLVKIEALKVSLTYLTSTPLSDEYAYHLVFFNKDFSHTLWDGKSLDKSKHIKDITRRVRLGAEPSLSAKRYRDPFWVKFQKPIYLAQFPSPLHNELSVPAHYRALFENKFDGFLMRSEHDYPLVRNLIEASGLKLGARREVSDELDGDLQVHCYAF</sequence>
<dbReference type="EMBL" id="JBHUJB010000015">
    <property type="protein sequence ID" value="MFD2157987.1"/>
    <property type="molecule type" value="Genomic_DNA"/>
</dbReference>